<dbReference type="CDD" id="cd02440">
    <property type="entry name" value="AdoMet_MTases"/>
    <property type="match status" value="1"/>
</dbReference>
<gene>
    <name evidence="1" type="ORF">E3T55_06195</name>
</gene>
<dbReference type="Proteomes" id="UP000297447">
    <property type="component" value="Unassembled WGS sequence"/>
</dbReference>
<dbReference type="SUPFAM" id="SSF53335">
    <property type="entry name" value="S-adenosyl-L-methionine-dependent methyltransferases"/>
    <property type="match status" value="1"/>
</dbReference>
<accession>A0A4R9A5T2</accession>
<name>A0A4R9A5T2_9MICO</name>
<keyword evidence="1" id="KW-0489">Methyltransferase</keyword>
<dbReference type="Pfam" id="PF13489">
    <property type="entry name" value="Methyltransf_23"/>
    <property type="match status" value="1"/>
</dbReference>
<reference evidence="1 2" key="1">
    <citation type="submission" date="2019-03" db="EMBL/GenBank/DDBJ databases">
        <title>Genomics of glacier-inhabiting Cryobacterium strains.</title>
        <authorList>
            <person name="Liu Q."/>
            <person name="Xin Y.-H."/>
        </authorList>
    </citation>
    <scope>NUCLEOTIDE SEQUENCE [LARGE SCALE GENOMIC DNA]</scope>
    <source>
        <strain evidence="1 2">Hh14</strain>
    </source>
</reference>
<keyword evidence="1" id="KW-0808">Transferase</keyword>
<organism evidence="1 2">
    <name type="scientific">Cryobacterium frigoriphilum</name>
    <dbReference type="NCBI Taxonomy" id="1259150"/>
    <lineage>
        <taxon>Bacteria</taxon>
        <taxon>Bacillati</taxon>
        <taxon>Actinomycetota</taxon>
        <taxon>Actinomycetes</taxon>
        <taxon>Micrococcales</taxon>
        <taxon>Microbacteriaceae</taxon>
        <taxon>Cryobacterium</taxon>
    </lineage>
</organism>
<dbReference type="GO" id="GO:0032259">
    <property type="term" value="P:methylation"/>
    <property type="evidence" value="ECO:0007669"/>
    <property type="project" value="UniProtKB-KW"/>
</dbReference>
<evidence type="ECO:0000313" key="1">
    <source>
        <dbReference type="EMBL" id="TFD52685.1"/>
    </source>
</evidence>
<dbReference type="OrthoDB" id="4484556at2"/>
<proteinExistence type="predicted"/>
<dbReference type="InterPro" id="IPR029063">
    <property type="entry name" value="SAM-dependent_MTases_sf"/>
</dbReference>
<protein>
    <submittedName>
        <fullName evidence="1">Class I SAM-dependent methyltransferase</fullName>
    </submittedName>
</protein>
<dbReference type="EMBL" id="SOHE01000028">
    <property type="protein sequence ID" value="TFD52685.1"/>
    <property type="molecule type" value="Genomic_DNA"/>
</dbReference>
<dbReference type="GO" id="GO:0008168">
    <property type="term" value="F:methyltransferase activity"/>
    <property type="evidence" value="ECO:0007669"/>
    <property type="project" value="UniProtKB-KW"/>
</dbReference>
<dbReference type="Gene3D" id="3.40.50.150">
    <property type="entry name" value="Vaccinia Virus protein VP39"/>
    <property type="match status" value="1"/>
</dbReference>
<comment type="caution">
    <text evidence="1">The sequence shown here is derived from an EMBL/GenBank/DDBJ whole genome shotgun (WGS) entry which is preliminary data.</text>
</comment>
<evidence type="ECO:0000313" key="2">
    <source>
        <dbReference type="Proteomes" id="UP000297447"/>
    </source>
</evidence>
<sequence>MTLTETTTARPTFGAGGAEPYAAALQNEANVLYLHSVHSTHSAGMAPMDAGRWSADADATDHSLLEGAAGPVLDIGCGPGRMVRAAMDRGLSAVGVDVSPTAVRIALAAGLTVLNRSVFDQIPLEGTWGTLLLVDGNIGIGGNPEALLRRCAALLGRDGELIVEVSGDPAHEASYEGTIEDSLGRRSSSFPWAEIGVDALRLRAVAVGLCVTQSWLLDGRSFARLARR</sequence>
<dbReference type="RefSeq" id="WP_134518709.1">
    <property type="nucleotide sequence ID" value="NZ_SOHE01000028.1"/>
</dbReference>
<keyword evidence="2" id="KW-1185">Reference proteome</keyword>
<dbReference type="AlphaFoldDB" id="A0A4R9A5T2"/>